<dbReference type="Proteomes" id="UP000271974">
    <property type="component" value="Unassembled WGS sequence"/>
</dbReference>
<keyword evidence="2" id="KW-0732">Signal</keyword>
<feature type="non-terminal residue" evidence="4">
    <location>
        <position position="351"/>
    </location>
</feature>
<dbReference type="InterPro" id="IPR051489">
    <property type="entry name" value="ADAM_Metalloproteinase"/>
</dbReference>
<dbReference type="PANTHER" id="PTHR45702">
    <property type="entry name" value="ADAM10/ADAM17 METALLOPEPTIDASE FAMILY MEMBER"/>
    <property type="match status" value="1"/>
</dbReference>
<dbReference type="EMBL" id="RQTK01000130">
    <property type="protein sequence ID" value="RUS86713.1"/>
    <property type="molecule type" value="Genomic_DNA"/>
</dbReference>
<dbReference type="GO" id="GO:0007219">
    <property type="term" value="P:Notch signaling pathway"/>
    <property type="evidence" value="ECO:0007669"/>
    <property type="project" value="TreeGrafter"/>
</dbReference>
<dbReference type="GO" id="GO:0005886">
    <property type="term" value="C:plasma membrane"/>
    <property type="evidence" value="ECO:0007669"/>
    <property type="project" value="TreeGrafter"/>
</dbReference>
<dbReference type="OrthoDB" id="2131567at2759"/>
<organism evidence="4 5">
    <name type="scientific">Elysia chlorotica</name>
    <name type="common">Eastern emerald elysia</name>
    <name type="synonym">Sea slug</name>
    <dbReference type="NCBI Taxonomy" id="188477"/>
    <lineage>
        <taxon>Eukaryota</taxon>
        <taxon>Metazoa</taxon>
        <taxon>Spiralia</taxon>
        <taxon>Lophotrochozoa</taxon>
        <taxon>Mollusca</taxon>
        <taxon>Gastropoda</taxon>
        <taxon>Heterobranchia</taxon>
        <taxon>Euthyneura</taxon>
        <taxon>Panpulmonata</taxon>
        <taxon>Sacoglossa</taxon>
        <taxon>Placobranchoidea</taxon>
        <taxon>Plakobranchidae</taxon>
        <taxon>Elysia</taxon>
    </lineage>
</organism>
<dbReference type="GO" id="GO:0004222">
    <property type="term" value="F:metalloendopeptidase activity"/>
    <property type="evidence" value="ECO:0007669"/>
    <property type="project" value="InterPro"/>
</dbReference>
<dbReference type="PROSITE" id="PS50215">
    <property type="entry name" value="ADAM_MEPRO"/>
    <property type="match status" value="1"/>
</dbReference>
<dbReference type="InterPro" id="IPR001590">
    <property type="entry name" value="Peptidase_M12B"/>
</dbReference>
<evidence type="ECO:0000256" key="2">
    <source>
        <dbReference type="SAM" id="SignalP"/>
    </source>
</evidence>
<name>A0A433TYR0_ELYCH</name>
<feature type="signal peptide" evidence="2">
    <location>
        <begin position="1"/>
        <end position="19"/>
    </location>
</feature>
<gene>
    <name evidence="4" type="ORF">EGW08_005503</name>
</gene>
<proteinExistence type="predicted"/>
<evidence type="ECO:0000259" key="3">
    <source>
        <dbReference type="PROSITE" id="PS50215"/>
    </source>
</evidence>
<reference evidence="4 5" key="1">
    <citation type="submission" date="2019-01" db="EMBL/GenBank/DDBJ databases">
        <title>A draft genome assembly of the solar-powered sea slug Elysia chlorotica.</title>
        <authorList>
            <person name="Cai H."/>
            <person name="Li Q."/>
            <person name="Fang X."/>
            <person name="Li J."/>
            <person name="Curtis N.E."/>
            <person name="Altenburger A."/>
            <person name="Shibata T."/>
            <person name="Feng M."/>
            <person name="Maeda T."/>
            <person name="Schwartz J.A."/>
            <person name="Shigenobu S."/>
            <person name="Lundholm N."/>
            <person name="Nishiyama T."/>
            <person name="Yang H."/>
            <person name="Hasebe M."/>
            <person name="Li S."/>
            <person name="Pierce S.K."/>
            <person name="Wang J."/>
        </authorList>
    </citation>
    <scope>NUCLEOTIDE SEQUENCE [LARGE SCALE GENOMIC DNA]</scope>
    <source>
        <strain evidence="4">EC2010</strain>
        <tissue evidence="4">Whole organism of an adult</tissue>
    </source>
</reference>
<dbReference type="AlphaFoldDB" id="A0A433TYR0"/>
<dbReference type="GO" id="GO:0006509">
    <property type="term" value="P:membrane protein ectodomain proteolysis"/>
    <property type="evidence" value="ECO:0007669"/>
    <property type="project" value="TreeGrafter"/>
</dbReference>
<dbReference type="PANTHER" id="PTHR45702:SF6">
    <property type="entry name" value="DISINTEGRIN AND METALLOPROTEINASE DOMAIN-CONTAINING PROTEIN 17"/>
    <property type="match status" value="1"/>
</dbReference>
<protein>
    <recommendedName>
        <fullName evidence="3">Peptidase M12B domain-containing protein</fullName>
    </recommendedName>
</protein>
<dbReference type="Gene3D" id="3.40.390.10">
    <property type="entry name" value="Collagenase (Catalytic Domain)"/>
    <property type="match status" value="1"/>
</dbReference>
<evidence type="ECO:0000313" key="4">
    <source>
        <dbReference type="EMBL" id="RUS86713.1"/>
    </source>
</evidence>
<dbReference type="Pfam" id="PF13688">
    <property type="entry name" value="Reprolysin_5"/>
    <property type="match status" value="1"/>
</dbReference>
<evidence type="ECO:0000313" key="5">
    <source>
        <dbReference type="Proteomes" id="UP000271974"/>
    </source>
</evidence>
<dbReference type="STRING" id="188477.A0A433TYR0"/>
<dbReference type="InterPro" id="IPR024079">
    <property type="entry name" value="MetalloPept_cat_dom_sf"/>
</dbReference>
<comment type="caution">
    <text evidence="4">The sequence shown here is derived from an EMBL/GenBank/DDBJ whole genome shotgun (WGS) entry which is preliminary data.</text>
</comment>
<feature type="domain" description="Peptidase M12B" evidence="3">
    <location>
        <begin position="222"/>
        <end position="351"/>
    </location>
</feature>
<keyword evidence="5" id="KW-1185">Reference proteome</keyword>
<comment type="caution">
    <text evidence="1">Lacks conserved residue(s) required for the propagation of feature annotation.</text>
</comment>
<dbReference type="SUPFAM" id="SSF55486">
    <property type="entry name" value="Metalloproteases ('zincins'), catalytic domain"/>
    <property type="match status" value="1"/>
</dbReference>
<accession>A0A433TYR0</accession>
<evidence type="ECO:0000256" key="1">
    <source>
        <dbReference type="PROSITE-ProRule" id="PRU00276"/>
    </source>
</evidence>
<feature type="chain" id="PRO_5019537694" description="Peptidase M12B domain-containing protein" evidence="2">
    <location>
        <begin position="20"/>
        <end position="351"/>
    </location>
</feature>
<sequence>MKTLIASAFFCFLLHQCIGDIRNLVSYHEVIYASHTHVRDRRSAEGDARSNTREFHFTAFNRSLQCHMRPRLDLLSRDFKLKVYGREGEPPKEVKLDRDQVFVGKCDGDPKSEIRGVFKDGIFSGTVFYEGQLYGIEDAKAHIPPETRDAGEVEERMIVYRASDIKWETGHQPDGHEPSFCGNSYFNPNHVINNGGERVVVDKVNSVPTGGRYKRATQPVWNTCKVVAVADHKFYQEMGSSSVTNTALYIMEVIDQVDQIYRTTEFSSFGGVTGLGFEIGEMRIYQFPTRGFNSAQGSWDGLALLQAFSATSDYQSFCAAHLFTHQSFEGNVLGLAYIAPDSGSGIGGICS</sequence>